<evidence type="ECO:0000256" key="5">
    <source>
        <dbReference type="ARBA" id="ARBA00023136"/>
    </source>
</evidence>
<keyword evidence="2" id="KW-0813">Transport</keyword>
<name>A0A2N6VIU4_9MICO</name>
<evidence type="ECO:0000256" key="4">
    <source>
        <dbReference type="ARBA" id="ARBA00022989"/>
    </source>
</evidence>
<evidence type="ECO:0000256" key="3">
    <source>
        <dbReference type="ARBA" id="ARBA00022692"/>
    </source>
</evidence>
<dbReference type="AlphaFoldDB" id="A0A2N6VIU4"/>
<organism evidence="7 8">
    <name type="scientific">Brevibacterium paucivorans</name>
    <dbReference type="NCBI Taxonomy" id="170994"/>
    <lineage>
        <taxon>Bacteria</taxon>
        <taxon>Bacillati</taxon>
        <taxon>Actinomycetota</taxon>
        <taxon>Actinomycetes</taxon>
        <taxon>Micrococcales</taxon>
        <taxon>Brevibacteriaceae</taxon>
        <taxon>Brevibacterium</taxon>
    </lineage>
</organism>
<dbReference type="InterPro" id="IPR036259">
    <property type="entry name" value="MFS_trans_sf"/>
</dbReference>
<feature type="non-terminal residue" evidence="7">
    <location>
        <position position="1"/>
    </location>
</feature>
<sequence length="84" mass="9332">EWFTSWKQDYKDLFRRLKDLFQNDRQTFVFFIASAVFRDGLTTIFAVAGVLAASAYGFTETQVIYLGIAANVVAAIGCLVSGPL</sequence>
<evidence type="ECO:0000256" key="6">
    <source>
        <dbReference type="SAM" id="Phobius"/>
    </source>
</evidence>
<dbReference type="PANTHER" id="PTHR23519:SF1">
    <property type="entry name" value="AUTOPHAGY-RELATED PROTEIN 22"/>
    <property type="match status" value="1"/>
</dbReference>
<dbReference type="PANTHER" id="PTHR23519">
    <property type="entry name" value="AUTOPHAGY-RELATED PROTEIN 22"/>
    <property type="match status" value="1"/>
</dbReference>
<dbReference type="InterPro" id="IPR024671">
    <property type="entry name" value="Atg22-like"/>
</dbReference>
<dbReference type="EMBL" id="PNHK01000419">
    <property type="protein sequence ID" value="PMD04060.1"/>
    <property type="molecule type" value="Genomic_DNA"/>
</dbReference>
<evidence type="ECO:0000256" key="1">
    <source>
        <dbReference type="ARBA" id="ARBA00004127"/>
    </source>
</evidence>
<dbReference type="Pfam" id="PF11700">
    <property type="entry name" value="ATG22"/>
    <property type="match status" value="1"/>
</dbReference>
<feature type="transmembrane region" description="Helical" evidence="6">
    <location>
        <begin position="28"/>
        <end position="51"/>
    </location>
</feature>
<feature type="transmembrane region" description="Helical" evidence="6">
    <location>
        <begin position="63"/>
        <end position="82"/>
    </location>
</feature>
<evidence type="ECO:0000313" key="8">
    <source>
        <dbReference type="Proteomes" id="UP000235598"/>
    </source>
</evidence>
<dbReference type="GO" id="GO:0012505">
    <property type="term" value="C:endomembrane system"/>
    <property type="evidence" value="ECO:0007669"/>
    <property type="project" value="UniProtKB-SubCell"/>
</dbReference>
<comment type="subcellular location">
    <subcellularLocation>
        <location evidence="1">Endomembrane system</location>
        <topology evidence="1">Multi-pass membrane protein</topology>
    </subcellularLocation>
</comment>
<proteinExistence type="predicted"/>
<reference evidence="7 8" key="1">
    <citation type="submission" date="2017-09" db="EMBL/GenBank/DDBJ databases">
        <title>Bacterial strain isolated from the female urinary microbiota.</title>
        <authorList>
            <person name="Thomas-White K."/>
            <person name="Kumar N."/>
            <person name="Forster S."/>
            <person name="Putonti C."/>
            <person name="Lawley T."/>
            <person name="Wolfe A.J."/>
        </authorList>
    </citation>
    <scope>NUCLEOTIDE SEQUENCE [LARGE SCALE GENOMIC DNA]</scope>
    <source>
        <strain evidence="7 8">UMB1301</strain>
    </source>
</reference>
<evidence type="ECO:0000313" key="7">
    <source>
        <dbReference type="EMBL" id="PMD04060.1"/>
    </source>
</evidence>
<keyword evidence="4 6" id="KW-1133">Transmembrane helix</keyword>
<feature type="non-terminal residue" evidence="7">
    <location>
        <position position="84"/>
    </location>
</feature>
<gene>
    <name evidence="7" type="ORF">CJ199_14285</name>
</gene>
<keyword evidence="3 6" id="KW-0812">Transmembrane</keyword>
<dbReference type="InterPro" id="IPR050495">
    <property type="entry name" value="ATG22/LtaA_families"/>
</dbReference>
<dbReference type="SUPFAM" id="SSF103473">
    <property type="entry name" value="MFS general substrate transporter"/>
    <property type="match status" value="1"/>
</dbReference>
<protein>
    <submittedName>
        <fullName evidence="7">MFS transporter</fullName>
    </submittedName>
</protein>
<comment type="caution">
    <text evidence="7">The sequence shown here is derived from an EMBL/GenBank/DDBJ whole genome shotgun (WGS) entry which is preliminary data.</text>
</comment>
<evidence type="ECO:0000256" key="2">
    <source>
        <dbReference type="ARBA" id="ARBA00022448"/>
    </source>
</evidence>
<dbReference type="Proteomes" id="UP000235598">
    <property type="component" value="Unassembled WGS sequence"/>
</dbReference>
<accession>A0A2N6VIU4</accession>
<keyword evidence="5 6" id="KW-0472">Membrane</keyword>
<dbReference type="RefSeq" id="WP_180965494.1">
    <property type="nucleotide sequence ID" value="NZ_PNHK01000419.1"/>
</dbReference>